<accession>A0ABQ9JTJ5</accession>
<proteinExistence type="predicted"/>
<comment type="caution">
    <text evidence="2">The sequence shown here is derived from an EMBL/GenBank/DDBJ whole genome shotgun (WGS) entry which is preliminary data.</text>
</comment>
<evidence type="ECO:0000313" key="2">
    <source>
        <dbReference type="EMBL" id="KAJ8980987.1"/>
    </source>
</evidence>
<evidence type="ECO:0000256" key="1">
    <source>
        <dbReference type="SAM" id="MobiDB-lite"/>
    </source>
</evidence>
<evidence type="ECO:0000313" key="3">
    <source>
        <dbReference type="Proteomes" id="UP001162164"/>
    </source>
</evidence>
<protein>
    <submittedName>
        <fullName evidence="2">Uncharacterized protein</fullName>
    </submittedName>
</protein>
<name>A0ABQ9JTJ5_9CUCU</name>
<dbReference type="Proteomes" id="UP001162164">
    <property type="component" value="Unassembled WGS sequence"/>
</dbReference>
<feature type="compositionally biased region" description="Basic residues" evidence="1">
    <location>
        <begin position="118"/>
        <end position="132"/>
    </location>
</feature>
<sequence length="132" mass="15381">MMWYLRKYWVYNGAYEVVTWKLYATLGEAESQAICELLSKPSTSKTTSLAKKKEVLSKKLLAIIDSLETEEELETIERFLNPVEPTLAAMRKSTETQHFVPTNNFAHNKKIDPQRRFYSTKKKTKRSKKAET</sequence>
<reference evidence="2" key="1">
    <citation type="journal article" date="2023" name="Insect Mol. Biol.">
        <title>Genome sequencing provides insights into the evolution of gene families encoding plant cell wall-degrading enzymes in longhorned beetles.</title>
        <authorList>
            <person name="Shin N.R."/>
            <person name="Okamura Y."/>
            <person name="Kirsch R."/>
            <person name="Pauchet Y."/>
        </authorList>
    </citation>
    <scope>NUCLEOTIDE SEQUENCE</scope>
    <source>
        <strain evidence="2">MMC_N1</strain>
    </source>
</reference>
<feature type="region of interest" description="Disordered" evidence="1">
    <location>
        <begin position="101"/>
        <end position="132"/>
    </location>
</feature>
<keyword evidence="3" id="KW-1185">Reference proteome</keyword>
<gene>
    <name evidence="2" type="ORF">NQ317_019171</name>
</gene>
<dbReference type="EMBL" id="JAPWTJ010000216">
    <property type="protein sequence ID" value="KAJ8980987.1"/>
    <property type="molecule type" value="Genomic_DNA"/>
</dbReference>
<organism evidence="2 3">
    <name type="scientific">Molorchus minor</name>
    <dbReference type="NCBI Taxonomy" id="1323400"/>
    <lineage>
        <taxon>Eukaryota</taxon>
        <taxon>Metazoa</taxon>
        <taxon>Ecdysozoa</taxon>
        <taxon>Arthropoda</taxon>
        <taxon>Hexapoda</taxon>
        <taxon>Insecta</taxon>
        <taxon>Pterygota</taxon>
        <taxon>Neoptera</taxon>
        <taxon>Endopterygota</taxon>
        <taxon>Coleoptera</taxon>
        <taxon>Polyphaga</taxon>
        <taxon>Cucujiformia</taxon>
        <taxon>Chrysomeloidea</taxon>
        <taxon>Cerambycidae</taxon>
        <taxon>Lamiinae</taxon>
        <taxon>Monochamini</taxon>
        <taxon>Molorchus</taxon>
    </lineage>
</organism>